<reference evidence="6 7" key="1">
    <citation type="submission" date="2020-08" db="EMBL/GenBank/DDBJ databases">
        <title>Genomic Encyclopedia of Type Strains, Phase IV (KMG-IV): sequencing the most valuable type-strain genomes for metagenomic binning, comparative biology and taxonomic classification.</title>
        <authorList>
            <person name="Goeker M."/>
        </authorList>
    </citation>
    <scope>NUCLEOTIDE SEQUENCE [LARGE SCALE GENOMIC DNA]</scope>
    <source>
        <strain evidence="6 7">DSM 17976</strain>
    </source>
</reference>
<keyword evidence="2 5" id="KW-0812">Transmembrane</keyword>
<dbReference type="EMBL" id="JACIBY010000006">
    <property type="protein sequence ID" value="MBB3839113.1"/>
    <property type="molecule type" value="Genomic_DNA"/>
</dbReference>
<organism evidence="6 7">
    <name type="scientific">Runella defluvii</name>
    <dbReference type="NCBI Taxonomy" id="370973"/>
    <lineage>
        <taxon>Bacteria</taxon>
        <taxon>Pseudomonadati</taxon>
        <taxon>Bacteroidota</taxon>
        <taxon>Cytophagia</taxon>
        <taxon>Cytophagales</taxon>
        <taxon>Spirosomataceae</taxon>
        <taxon>Runella</taxon>
    </lineage>
</organism>
<feature type="transmembrane region" description="Helical" evidence="5">
    <location>
        <begin position="7"/>
        <end position="26"/>
    </location>
</feature>
<evidence type="ECO:0000256" key="3">
    <source>
        <dbReference type="ARBA" id="ARBA00022989"/>
    </source>
</evidence>
<evidence type="ECO:0000256" key="4">
    <source>
        <dbReference type="ARBA" id="ARBA00023136"/>
    </source>
</evidence>
<feature type="transmembrane region" description="Helical" evidence="5">
    <location>
        <begin position="74"/>
        <end position="93"/>
    </location>
</feature>
<feature type="transmembrane region" description="Helical" evidence="5">
    <location>
        <begin position="99"/>
        <end position="117"/>
    </location>
</feature>
<sequence>MSPKALKISYWTTTIIFVLFMTMDGIGGVTQQKDGQEAFKMLGYPMYLLLIVGSAKLLGVIGLLQTYSSIVKEWAYAGFTFNFICAALSWAFVGEHTAFAIFPLVVLAIMATNYYLWKRYLTLY</sequence>
<dbReference type="PIRSF" id="PIRSF030066">
    <property type="entry name" value="UCP030066"/>
    <property type="match status" value="1"/>
</dbReference>
<dbReference type="Proteomes" id="UP000541352">
    <property type="component" value="Unassembled WGS sequence"/>
</dbReference>
<keyword evidence="4 5" id="KW-0472">Membrane</keyword>
<evidence type="ECO:0000313" key="6">
    <source>
        <dbReference type="EMBL" id="MBB3839113.1"/>
    </source>
</evidence>
<evidence type="ECO:0000256" key="5">
    <source>
        <dbReference type="SAM" id="Phobius"/>
    </source>
</evidence>
<evidence type="ECO:0008006" key="8">
    <source>
        <dbReference type="Google" id="ProtNLM"/>
    </source>
</evidence>
<dbReference type="InterPro" id="IPR032808">
    <property type="entry name" value="DoxX"/>
</dbReference>
<dbReference type="AlphaFoldDB" id="A0A7W6ER32"/>
<proteinExistence type="predicted"/>
<gene>
    <name evidence="6" type="ORF">FHS57_003119</name>
</gene>
<protein>
    <recommendedName>
        <fullName evidence="8">DoxX family protein</fullName>
    </recommendedName>
</protein>
<evidence type="ECO:0000256" key="2">
    <source>
        <dbReference type="ARBA" id="ARBA00022692"/>
    </source>
</evidence>
<keyword evidence="3 5" id="KW-1133">Transmembrane helix</keyword>
<feature type="transmembrane region" description="Helical" evidence="5">
    <location>
        <begin position="46"/>
        <end position="67"/>
    </location>
</feature>
<keyword evidence="7" id="KW-1185">Reference proteome</keyword>
<evidence type="ECO:0000256" key="1">
    <source>
        <dbReference type="ARBA" id="ARBA00004141"/>
    </source>
</evidence>
<dbReference type="InterPro" id="IPR016944">
    <property type="entry name" value="UCP030066"/>
</dbReference>
<evidence type="ECO:0000313" key="7">
    <source>
        <dbReference type="Proteomes" id="UP000541352"/>
    </source>
</evidence>
<comment type="caution">
    <text evidence="6">The sequence shown here is derived from an EMBL/GenBank/DDBJ whole genome shotgun (WGS) entry which is preliminary data.</text>
</comment>
<dbReference type="Pfam" id="PF13564">
    <property type="entry name" value="DoxX_2"/>
    <property type="match status" value="1"/>
</dbReference>
<dbReference type="RefSeq" id="WP_183975116.1">
    <property type="nucleotide sequence ID" value="NZ_JACIBY010000006.1"/>
</dbReference>
<name>A0A7W6ER32_9BACT</name>
<accession>A0A7W6ER32</accession>
<comment type="subcellular location">
    <subcellularLocation>
        <location evidence="1">Membrane</location>
        <topology evidence="1">Multi-pass membrane protein</topology>
    </subcellularLocation>
</comment>
<dbReference type="GO" id="GO:0016020">
    <property type="term" value="C:membrane"/>
    <property type="evidence" value="ECO:0007669"/>
    <property type="project" value="UniProtKB-SubCell"/>
</dbReference>